<organism evidence="9 10">
    <name type="scientific">Acidilutibacter cellobiosedens</name>
    <dbReference type="NCBI Taxonomy" id="2507161"/>
    <lineage>
        <taxon>Bacteria</taxon>
        <taxon>Bacillati</taxon>
        <taxon>Bacillota</taxon>
        <taxon>Tissierellia</taxon>
        <taxon>Tissierellales</taxon>
        <taxon>Acidilutibacteraceae</taxon>
        <taxon>Acidilutibacter</taxon>
    </lineage>
</organism>
<comment type="similarity">
    <text evidence="2">Belongs to the amino acid-polyamine-organocation (APC) superfamily. Spore germination protein (SGP) (TC 2.A.3.9) family.</text>
</comment>
<feature type="transmembrane region" description="Helical" evidence="8">
    <location>
        <begin position="144"/>
        <end position="165"/>
    </location>
</feature>
<evidence type="ECO:0000256" key="4">
    <source>
        <dbReference type="ARBA" id="ARBA00022544"/>
    </source>
</evidence>
<feature type="transmembrane region" description="Helical" evidence="8">
    <location>
        <begin position="81"/>
        <end position="103"/>
    </location>
</feature>
<proteinExistence type="inferred from homology"/>
<evidence type="ECO:0000256" key="2">
    <source>
        <dbReference type="ARBA" id="ARBA00007998"/>
    </source>
</evidence>
<dbReference type="AlphaFoldDB" id="A0A410Q9C7"/>
<keyword evidence="4" id="KW-0309">Germination</keyword>
<evidence type="ECO:0000256" key="8">
    <source>
        <dbReference type="SAM" id="Phobius"/>
    </source>
</evidence>
<evidence type="ECO:0000256" key="1">
    <source>
        <dbReference type="ARBA" id="ARBA00004141"/>
    </source>
</evidence>
<keyword evidence="10" id="KW-1185">Reference proteome</keyword>
<dbReference type="InterPro" id="IPR004761">
    <property type="entry name" value="Spore_GerAB"/>
</dbReference>
<evidence type="ECO:0000256" key="7">
    <source>
        <dbReference type="ARBA" id="ARBA00023136"/>
    </source>
</evidence>
<feature type="transmembrane region" description="Helical" evidence="8">
    <location>
        <begin position="303"/>
        <end position="319"/>
    </location>
</feature>
<name>A0A410Q9C7_9FIRM</name>
<evidence type="ECO:0008006" key="11">
    <source>
        <dbReference type="Google" id="ProtNLM"/>
    </source>
</evidence>
<evidence type="ECO:0000313" key="9">
    <source>
        <dbReference type="EMBL" id="QAT60569.1"/>
    </source>
</evidence>
<dbReference type="GO" id="GO:0016020">
    <property type="term" value="C:membrane"/>
    <property type="evidence" value="ECO:0007669"/>
    <property type="project" value="UniProtKB-SubCell"/>
</dbReference>
<dbReference type="OrthoDB" id="2716906at2"/>
<feature type="transmembrane region" description="Helical" evidence="8">
    <location>
        <begin position="189"/>
        <end position="206"/>
    </location>
</feature>
<feature type="transmembrane region" description="Helical" evidence="8">
    <location>
        <begin position="115"/>
        <end position="132"/>
    </location>
</feature>
<dbReference type="NCBIfam" id="TIGR00912">
    <property type="entry name" value="2A0309"/>
    <property type="match status" value="1"/>
</dbReference>
<feature type="transmembrane region" description="Helical" evidence="8">
    <location>
        <begin position="331"/>
        <end position="351"/>
    </location>
</feature>
<feature type="transmembrane region" description="Helical" evidence="8">
    <location>
        <begin position="218"/>
        <end position="240"/>
    </location>
</feature>
<dbReference type="PANTHER" id="PTHR34975:SF2">
    <property type="entry name" value="SPORE GERMINATION PROTEIN A2"/>
    <property type="match status" value="1"/>
</dbReference>
<feature type="transmembrane region" description="Helical" evidence="8">
    <location>
        <begin position="39"/>
        <end position="60"/>
    </location>
</feature>
<evidence type="ECO:0000256" key="5">
    <source>
        <dbReference type="ARBA" id="ARBA00022692"/>
    </source>
</evidence>
<dbReference type="KEGG" id="spoa:EQM13_02750"/>
<dbReference type="Proteomes" id="UP000287969">
    <property type="component" value="Chromosome"/>
</dbReference>
<evidence type="ECO:0000256" key="3">
    <source>
        <dbReference type="ARBA" id="ARBA00022448"/>
    </source>
</evidence>
<evidence type="ECO:0000313" key="10">
    <source>
        <dbReference type="Proteomes" id="UP000287969"/>
    </source>
</evidence>
<keyword evidence="7 8" id="KW-0472">Membrane</keyword>
<dbReference type="Gene3D" id="1.20.1740.10">
    <property type="entry name" value="Amino acid/polyamine transporter I"/>
    <property type="match status" value="1"/>
</dbReference>
<dbReference type="EMBL" id="CP035282">
    <property type="protein sequence ID" value="QAT60569.1"/>
    <property type="molecule type" value="Genomic_DNA"/>
</dbReference>
<feature type="transmembrane region" description="Helical" evidence="8">
    <location>
        <begin position="12"/>
        <end position="33"/>
    </location>
</feature>
<dbReference type="Pfam" id="PF03845">
    <property type="entry name" value="Spore_permease"/>
    <property type="match status" value="1"/>
</dbReference>
<dbReference type="PANTHER" id="PTHR34975">
    <property type="entry name" value="SPORE GERMINATION PROTEIN A2"/>
    <property type="match status" value="1"/>
</dbReference>
<sequence length="360" mass="40701">MEKRVSNTQFKALIITGVVGVGVLSLPSSIARIANNDGWISIVMGGAISALLMYLMVSLAQMHPGKVVFEYARELLGNFGFYIFAVIYIIYFMMVLAVEVRVFAEVIKVFLLENTPIEVIIISMLVTSMWIGRYKIEVVARIALLMYTVLFIIIIFGVIAVFPQLDFTNIFPLFQTNLKTIIGGVRETFFSYLGIDFVLVSLAYLEEPKEAMHYSMRAILSVTILYVFAFVLTISTFGVSELKRQVWPTIALVREVDFPGFFLENIDGIIMAAWVLIIYGNIGPTAYNSTLVLSNIFKTKEHGLYVLPLVPIVYFISLFPQNPYEVYKNMLIPNILGFIITIIFPILLFILSKIKGRRTK</sequence>
<evidence type="ECO:0000256" key="6">
    <source>
        <dbReference type="ARBA" id="ARBA00022989"/>
    </source>
</evidence>
<feature type="transmembrane region" description="Helical" evidence="8">
    <location>
        <begin position="260"/>
        <end position="282"/>
    </location>
</feature>
<keyword evidence="6 8" id="KW-1133">Transmembrane helix</keyword>
<keyword evidence="3" id="KW-0813">Transport</keyword>
<protein>
    <recommendedName>
        <fullName evidence="11">Spore germination protein</fullName>
    </recommendedName>
</protein>
<dbReference type="GO" id="GO:0009847">
    <property type="term" value="P:spore germination"/>
    <property type="evidence" value="ECO:0007669"/>
    <property type="project" value="InterPro"/>
</dbReference>
<gene>
    <name evidence="9" type="ORF">EQM13_02750</name>
</gene>
<keyword evidence="5 8" id="KW-0812">Transmembrane</keyword>
<accession>A0A410Q9C7</accession>
<comment type="subcellular location">
    <subcellularLocation>
        <location evidence="1">Membrane</location>
        <topology evidence="1">Multi-pass membrane protein</topology>
    </subcellularLocation>
</comment>
<reference evidence="10" key="1">
    <citation type="submission" date="2019-01" db="EMBL/GenBank/DDBJ databases">
        <title>Draft genomes of a novel of Sporanaerobacter strains.</title>
        <authorList>
            <person name="Ma S."/>
        </authorList>
    </citation>
    <scope>NUCLEOTIDE SEQUENCE [LARGE SCALE GENOMIC DNA]</scope>
    <source>
        <strain evidence="10">NJN-17</strain>
    </source>
</reference>
<dbReference type="RefSeq" id="WP_128751890.1">
    <property type="nucleotide sequence ID" value="NZ_CP035282.1"/>
</dbReference>